<evidence type="ECO:0008006" key="3">
    <source>
        <dbReference type="Google" id="ProtNLM"/>
    </source>
</evidence>
<dbReference type="EMBL" id="JBANDC010000002">
    <property type="protein sequence ID" value="MEM4986300.1"/>
    <property type="molecule type" value="Genomic_DNA"/>
</dbReference>
<dbReference type="Proteomes" id="UP001495910">
    <property type="component" value="Unassembled WGS sequence"/>
</dbReference>
<proteinExistence type="predicted"/>
<evidence type="ECO:0000313" key="1">
    <source>
        <dbReference type="EMBL" id="MEM4986300.1"/>
    </source>
</evidence>
<gene>
    <name evidence="1" type="ORF">V8G57_02755</name>
</gene>
<keyword evidence="2" id="KW-1185">Reference proteome</keyword>
<evidence type="ECO:0000313" key="2">
    <source>
        <dbReference type="Proteomes" id="UP001495910"/>
    </source>
</evidence>
<comment type="caution">
    <text evidence="1">The sequence shown here is derived from an EMBL/GenBank/DDBJ whole genome shotgun (WGS) entry which is preliminary data.</text>
</comment>
<reference evidence="1 2" key="1">
    <citation type="submission" date="2024-02" db="EMBL/GenBank/DDBJ databases">
        <title>Draft genome sequence of Collimonas sp. strain H4R21, an effective mineral-weathering bacterial strain isolated from the beech rhizosphere.</title>
        <authorList>
            <person name="Morin E."/>
            <person name="Uroz S."/>
            <person name="Leveau J.H.J."/>
            <person name="Kumar R."/>
            <person name="Rey M.W."/>
            <person name="Pham J."/>
        </authorList>
    </citation>
    <scope>NUCLEOTIDE SEQUENCE [LARGE SCALE GENOMIC DNA]</scope>
    <source>
        <strain evidence="1 2">H4R21</strain>
    </source>
</reference>
<accession>A0ABU9PQL4</accession>
<dbReference type="RefSeq" id="WP_342828123.1">
    <property type="nucleotide sequence ID" value="NZ_JBANDC010000002.1"/>
</dbReference>
<organism evidence="1 2">
    <name type="scientific">Collimonas rhizosphaerae</name>
    <dbReference type="NCBI Taxonomy" id="3126357"/>
    <lineage>
        <taxon>Bacteria</taxon>
        <taxon>Pseudomonadati</taxon>
        <taxon>Pseudomonadota</taxon>
        <taxon>Betaproteobacteria</taxon>
        <taxon>Burkholderiales</taxon>
        <taxon>Oxalobacteraceae</taxon>
        <taxon>Collimonas</taxon>
    </lineage>
</organism>
<name>A0ABU9PQL4_9BURK</name>
<sequence length="80" mass="8437">MKTNETTNSAAHMLDTVLELLQLKNDAALSRAIEVAPPVISKVRNGVQPLGSTLLVKLHEATGMSTKEIKALAGVMAKVA</sequence>
<protein>
    <recommendedName>
        <fullName evidence="3">HTH cro/C1-type domain-containing protein</fullName>
    </recommendedName>
</protein>